<feature type="compositionally biased region" description="Basic and acidic residues" evidence="1">
    <location>
        <begin position="48"/>
        <end position="61"/>
    </location>
</feature>
<feature type="compositionally biased region" description="Basic residues" evidence="1">
    <location>
        <begin position="34"/>
        <end position="44"/>
    </location>
</feature>
<feature type="compositionally biased region" description="Gly residues" evidence="1">
    <location>
        <begin position="63"/>
        <end position="73"/>
    </location>
</feature>
<protein>
    <submittedName>
        <fullName evidence="2">Uncharacterized protein</fullName>
    </submittedName>
</protein>
<dbReference type="EMBL" id="CADCWC010000243">
    <property type="protein sequence ID" value="CAA9538511.1"/>
    <property type="molecule type" value="Genomic_DNA"/>
</dbReference>
<evidence type="ECO:0000313" key="2">
    <source>
        <dbReference type="EMBL" id="CAA9538511.1"/>
    </source>
</evidence>
<evidence type="ECO:0000256" key="1">
    <source>
        <dbReference type="SAM" id="MobiDB-lite"/>
    </source>
</evidence>
<name>A0A6J4U2D6_9ACTN</name>
<accession>A0A6J4U2D6</accession>
<organism evidence="2">
    <name type="scientific">uncultured Thermoleophilia bacterium</name>
    <dbReference type="NCBI Taxonomy" id="1497501"/>
    <lineage>
        <taxon>Bacteria</taxon>
        <taxon>Bacillati</taxon>
        <taxon>Actinomycetota</taxon>
        <taxon>Thermoleophilia</taxon>
        <taxon>environmental samples</taxon>
    </lineage>
</organism>
<feature type="region of interest" description="Disordered" evidence="1">
    <location>
        <begin position="1"/>
        <end position="110"/>
    </location>
</feature>
<dbReference type="AlphaFoldDB" id="A0A6J4U2D6"/>
<gene>
    <name evidence="2" type="ORF">AVDCRST_MAG79-1621</name>
</gene>
<sequence length="110" mass="11411">DARPAGRRAGDLRPRPASLAAGRTGAPPPDRPAHRASGRLRHPACLRLRRDCGSGRGDRHGALPGGRRGGSGRGRSRGHPGGDRDGRRPDPPGRWSPPCAGAPIDGGRAM</sequence>
<reference evidence="2" key="1">
    <citation type="submission" date="2020-02" db="EMBL/GenBank/DDBJ databases">
        <authorList>
            <person name="Meier V. D."/>
        </authorList>
    </citation>
    <scope>NUCLEOTIDE SEQUENCE</scope>
    <source>
        <strain evidence="2">AVDCRST_MAG79</strain>
    </source>
</reference>
<feature type="compositionally biased region" description="Basic and acidic residues" evidence="1">
    <location>
        <begin position="80"/>
        <end position="91"/>
    </location>
</feature>
<feature type="non-terminal residue" evidence="2">
    <location>
        <position position="110"/>
    </location>
</feature>
<feature type="non-terminal residue" evidence="2">
    <location>
        <position position="1"/>
    </location>
</feature>
<proteinExistence type="predicted"/>
<feature type="compositionally biased region" description="Basic and acidic residues" evidence="1">
    <location>
        <begin position="1"/>
        <end position="14"/>
    </location>
</feature>